<name>A0A840YJU6_9SPHN</name>
<feature type="region of interest" description="Disordered" evidence="2">
    <location>
        <begin position="413"/>
        <end position="433"/>
    </location>
</feature>
<feature type="coiled-coil region" evidence="1">
    <location>
        <begin position="296"/>
        <end position="323"/>
    </location>
</feature>
<dbReference type="AlphaFoldDB" id="A0A840YJU6"/>
<accession>A0A840YJU6</accession>
<proteinExistence type="predicted"/>
<sequence>MQVSRFSIIIGVAGALAVAGVGTMVVAQGGGAAAVAVDASGSFEVSGVTVDVKGKDADSARQGGWRLAQRKAWETLSQRLTGKKSSLPDSTLDALSTGIVVEREQIGPDRYIARLGVLFDRSRAGAILGVSTQVTRSPPMLLVPLEFSGGVGRVFERETAWARAWNRFRSGTSTIDYVRLAGTGPDALLVNAGQTLRRGRNWWRTVLDQYGASDVLVAEVQLRREFPGGPVIGIFAANFGPDRKPITSFALRVDNGDALDSLLDAGIQRIDKAYQQALADGLLRPDPVLAMRPPHVKTEAEKKAEAEAEAAAAAAQAAAAAAETPTPLPSSVSTATYTVQVDTPNVSALNASESAVRGVPGVRSAATTSLALGGVSVIRVSYDGSIAGLRAALEARGWQVQEGAGVLRIRRAGPAPAAAAPTAPANPSAATGE</sequence>
<keyword evidence="1" id="KW-0175">Coiled coil</keyword>
<evidence type="ECO:0000313" key="4">
    <source>
        <dbReference type="Proteomes" id="UP000527143"/>
    </source>
</evidence>
<protein>
    <recommendedName>
        <fullName evidence="5">Heavy-metal-associated domain-containing protein</fullName>
    </recommendedName>
</protein>
<comment type="caution">
    <text evidence="3">The sequence shown here is derived from an EMBL/GenBank/DDBJ whole genome shotgun (WGS) entry which is preliminary data.</text>
</comment>
<reference evidence="3 4" key="1">
    <citation type="submission" date="2020-08" db="EMBL/GenBank/DDBJ databases">
        <title>Genomic Encyclopedia of Type Strains, Phase IV (KMG-IV): sequencing the most valuable type-strain genomes for metagenomic binning, comparative biology and taxonomic classification.</title>
        <authorList>
            <person name="Goeker M."/>
        </authorList>
    </citation>
    <scope>NUCLEOTIDE SEQUENCE [LARGE SCALE GENOMIC DNA]</scope>
    <source>
        <strain evidence="3 4">DSM 26736</strain>
    </source>
</reference>
<dbReference type="RefSeq" id="WP_184083780.1">
    <property type="nucleotide sequence ID" value="NZ_JACIJF010000001.1"/>
</dbReference>
<evidence type="ECO:0000256" key="1">
    <source>
        <dbReference type="SAM" id="Coils"/>
    </source>
</evidence>
<organism evidence="3 4">
    <name type="scientific">Sphingomonas xinjiangensis</name>
    <dbReference type="NCBI Taxonomy" id="643568"/>
    <lineage>
        <taxon>Bacteria</taxon>
        <taxon>Pseudomonadati</taxon>
        <taxon>Pseudomonadota</taxon>
        <taxon>Alphaproteobacteria</taxon>
        <taxon>Sphingomonadales</taxon>
        <taxon>Sphingomonadaceae</taxon>
        <taxon>Sphingomonas</taxon>
    </lineage>
</organism>
<evidence type="ECO:0008006" key="5">
    <source>
        <dbReference type="Google" id="ProtNLM"/>
    </source>
</evidence>
<gene>
    <name evidence="3" type="ORF">FHT02_000452</name>
</gene>
<evidence type="ECO:0000313" key="3">
    <source>
        <dbReference type="EMBL" id="MBB5709246.1"/>
    </source>
</evidence>
<dbReference type="EMBL" id="JACIJF010000001">
    <property type="protein sequence ID" value="MBB5709246.1"/>
    <property type="molecule type" value="Genomic_DNA"/>
</dbReference>
<keyword evidence="4" id="KW-1185">Reference proteome</keyword>
<evidence type="ECO:0000256" key="2">
    <source>
        <dbReference type="SAM" id="MobiDB-lite"/>
    </source>
</evidence>
<dbReference type="Proteomes" id="UP000527143">
    <property type="component" value="Unassembled WGS sequence"/>
</dbReference>